<dbReference type="Gene3D" id="3.60.21.10">
    <property type="match status" value="1"/>
</dbReference>
<dbReference type="GO" id="GO:0000298">
    <property type="term" value="F:endopolyphosphatase activity"/>
    <property type="evidence" value="ECO:0007669"/>
    <property type="project" value="TreeGrafter"/>
</dbReference>
<dbReference type="GO" id="GO:0005615">
    <property type="term" value="C:extracellular space"/>
    <property type="evidence" value="ECO:0007669"/>
    <property type="project" value="TreeGrafter"/>
</dbReference>
<keyword evidence="3" id="KW-0472">Membrane</keyword>
<reference evidence="4 5" key="1">
    <citation type="submission" date="2016-07" db="EMBL/GenBank/DDBJ databases">
        <title>Pervasive Adenine N6-methylation of Active Genes in Fungi.</title>
        <authorList>
            <consortium name="DOE Joint Genome Institute"/>
            <person name="Mondo S.J."/>
            <person name="Dannebaum R.O."/>
            <person name="Kuo R.C."/>
            <person name="Labutti K."/>
            <person name="Haridas S."/>
            <person name="Kuo A."/>
            <person name="Salamov A."/>
            <person name="Ahrendt S.R."/>
            <person name="Lipzen A."/>
            <person name="Sullivan W."/>
            <person name="Andreopoulos W.B."/>
            <person name="Clum A."/>
            <person name="Lindquist E."/>
            <person name="Daum C."/>
            <person name="Ramamoorthy G.K."/>
            <person name="Gryganskyi A."/>
            <person name="Culley D."/>
            <person name="Magnuson J.K."/>
            <person name="James T.Y."/>
            <person name="O'Malley M.A."/>
            <person name="Stajich J.E."/>
            <person name="Spatafora J.W."/>
            <person name="Visel A."/>
            <person name="Grigoriev I.V."/>
        </authorList>
    </citation>
    <scope>NUCLEOTIDE SEQUENCE [LARGE SCALE GENOMIC DNA]</scope>
    <source>
        <strain evidence="4 5">NRRL 1336</strain>
    </source>
</reference>
<evidence type="ECO:0000256" key="1">
    <source>
        <dbReference type="ARBA" id="ARBA00022801"/>
    </source>
</evidence>
<evidence type="ECO:0000313" key="5">
    <source>
        <dbReference type="Proteomes" id="UP000193560"/>
    </source>
</evidence>
<comment type="caution">
    <text evidence="4">The sequence shown here is derived from an EMBL/GenBank/DDBJ whole genome shotgun (WGS) entry which is preliminary data.</text>
</comment>
<dbReference type="AlphaFoldDB" id="A0A1X2IS35"/>
<evidence type="ECO:0000256" key="2">
    <source>
        <dbReference type="ARBA" id="ARBA00023180"/>
    </source>
</evidence>
<protein>
    <submittedName>
        <fullName evidence="4">Metallo-dependent phosphatase-like protein</fullName>
    </submittedName>
</protein>
<keyword evidence="3" id="KW-1133">Transmembrane helix</keyword>
<organism evidence="4 5">
    <name type="scientific">Absidia repens</name>
    <dbReference type="NCBI Taxonomy" id="90262"/>
    <lineage>
        <taxon>Eukaryota</taxon>
        <taxon>Fungi</taxon>
        <taxon>Fungi incertae sedis</taxon>
        <taxon>Mucoromycota</taxon>
        <taxon>Mucoromycotina</taxon>
        <taxon>Mucoromycetes</taxon>
        <taxon>Mucorales</taxon>
        <taxon>Cunninghamellaceae</taxon>
        <taxon>Absidia</taxon>
    </lineage>
</organism>
<accession>A0A1X2IS35</accession>
<dbReference type="OrthoDB" id="348678at2759"/>
<gene>
    <name evidence="4" type="ORF">BCR42DRAFT_191850</name>
</gene>
<keyword evidence="1" id="KW-0378">Hydrolase</keyword>
<dbReference type="STRING" id="90262.A0A1X2IS35"/>
<dbReference type="PANTHER" id="PTHR10340">
    <property type="entry name" value="SPHINGOMYELIN PHOSPHODIESTERASE"/>
    <property type="match status" value="1"/>
</dbReference>
<dbReference type="GO" id="GO:0008081">
    <property type="term" value="F:phosphoric diester hydrolase activity"/>
    <property type="evidence" value="ECO:0007669"/>
    <property type="project" value="TreeGrafter"/>
</dbReference>
<dbReference type="SUPFAM" id="SSF56300">
    <property type="entry name" value="Metallo-dependent phosphatases"/>
    <property type="match status" value="1"/>
</dbReference>
<dbReference type="Proteomes" id="UP000193560">
    <property type="component" value="Unassembled WGS sequence"/>
</dbReference>
<dbReference type="InterPro" id="IPR029052">
    <property type="entry name" value="Metallo-depent_PP-like"/>
</dbReference>
<dbReference type="GO" id="GO:0006798">
    <property type="term" value="P:polyphosphate catabolic process"/>
    <property type="evidence" value="ECO:0007669"/>
    <property type="project" value="TreeGrafter"/>
</dbReference>
<feature type="transmembrane region" description="Helical" evidence="3">
    <location>
        <begin position="9"/>
        <end position="29"/>
    </location>
</feature>
<dbReference type="GO" id="GO:0000324">
    <property type="term" value="C:fungal-type vacuole"/>
    <property type="evidence" value="ECO:0007669"/>
    <property type="project" value="TreeGrafter"/>
</dbReference>
<sequence>MKMTYSSHIFYLFMIVMSISMWYFILFPIERHALQNISAFSWRWWGRPSEPPPRRFGYFLHITDLHIDESYLPGATIESDCHRAPKSYQLQRSSPSSSSSFSSIALAGNLGSPGQHCDSPIELAQQTLNWIKKEWKHKLDFVVWTGDNARHDWDDQRKRKRKHIFKLNEKVQEMMVETFWPTAQDPRHIPLVPAIGNNDVHPHNYIGGNDDDHGILSFYSQLWHNWIPQDQQPTFQAGGYFAVNVGRQLRVISLNTMYFYSKNDAVRGCHKPGLAQRHMQWFEQQLAKARSESFKVYVMGHVPPSPRDYRRTCFKDYTRISAAYTDVVKGHFFGHLNMDHFLMYDGRENQLQFSTANLSSSSIPGSPEDDGYMCINRNIDKYVDWLRDMYSSIDPPSQNERAPINETPLVVIQVSPSVLPVYLPAIRIYRYEINDQDDNQVYYPGTSTEYEQTDNPPLPHGTLLSYKQFYANITEWENPDRGPLEYQLEYDTQDAYGLDDLTVDTYYQFAKDMMGSEDGDSSQSQGKDLWKKFIQNMFVQTMNDDLT</sequence>
<dbReference type="EMBL" id="MCGE01000005">
    <property type="protein sequence ID" value="ORZ21350.1"/>
    <property type="molecule type" value="Genomic_DNA"/>
</dbReference>
<dbReference type="PANTHER" id="PTHR10340:SF55">
    <property type="entry name" value="ENDOPOLYPHOSPHATASE"/>
    <property type="match status" value="1"/>
</dbReference>
<evidence type="ECO:0000256" key="3">
    <source>
        <dbReference type="SAM" id="Phobius"/>
    </source>
</evidence>
<keyword evidence="5" id="KW-1185">Reference proteome</keyword>
<name>A0A1X2IS35_9FUNG</name>
<evidence type="ECO:0000313" key="4">
    <source>
        <dbReference type="EMBL" id="ORZ21350.1"/>
    </source>
</evidence>
<keyword evidence="2" id="KW-0325">Glycoprotein</keyword>
<keyword evidence="3" id="KW-0812">Transmembrane</keyword>
<dbReference type="GO" id="GO:0004309">
    <property type="term" value="F:exopolyphosphatase activity"/>
    <property type="evidence" value="ECO:0007669"/>
    <property type="project" value="TreeGrafter"/>
</dbReference>
<proteinExistence type="predicted"/>